<keyword evidence="6 10" id="KW-0378">Hydrolase</keyword>
<dbReference type="FunFam" id="3.30.1130.10:FF:000012">
    <property type="entry name" value="GTP cyclohydrolase 1"/>
    <property type="match status" value="1"/>
</dbReference>
<dbReference type="InterPro" id="IPR043133">
    <property type="entry name" value="GTP-CH-I_C/QueF"/>
</dbReference>
<gene>
    <name evidence="10" type="ORF">AV274_1648</name>
</gene>
<dbReference type="Gene3D" id="1.10.286.10">
    <property type="match status" value="1"/>
</dbReference>
<keyword evidence="7" id="KW-0342">GTP-binding</keyword>
<evidence type="ECO:0000256" key="7">
    <source>
        <dbReference type="ARBA" id="ARBA00023134"/>
    </source>
</evidence>
<dbReference type="PANTHER" id="PTHR11109">
    <property type="entry name" value="GTP CYCLOHYDROLASE I"/>
    <property type="match status" value="1"/>
</dbReference>
<dbReference type="EMBL" id="LXWW01000070">
    <property type="protein sequence ID" value="OAO16621.1"/>
    <property type="molecule type" value="Genomic_DNA"/>
</dbReference>
<dbReference type="GO" id="GO:0008270">
    <property type="term" value="F:zinc ion binding"/>
    <property type="evidence" value="ECO:0007669"/>
    <property type="project" value="TreeGrafter"/>
</dbReference>
<dbReference type="NCBIfam" id="NF006825">
    <property type="entry name" value="PRK09347.1-2"/>
    <property type="match status" value="1"/>
</dbReference>
<evidence type="ECO:0000256" key="6">
    <source>
        <dbReference type="ARBA" id="ARBA00022801"/>
    </source>
</evidence>
<evidence type="ECO:0000256" key="2">
    <source>
        <dbReference type="ARBA" id="ARBA00008085"/>
    </source>
</evidence>
<evidence type="ECO:0000313" key="11">
    <source>
        <dbReference type="Proteomes" id="UP000078348"/>
    </source>
</evidence>
<evidence type="ECO:0000256" key="1">
    <source>
        <dbReference type="ARBA" id="ARBA00005080"/>
    </source>
</evidence>
<keyword evidence="11" id="KW-1185">Reference proteome</keyword>
<dbReference type="Proteomes" id="UP000078348">
    <property type="component" value="Unassembled WGS sequence"/>
</dbReference>
<dbReference type="UniPathway" id="UPA00848">
    <property type="reaction ID" value="UER00151"/>
</dbReference>
<dbReference type="InterPro" id="IPR018234">
    <property type="entry name" value="GTP_CycHdrlase_I_CS"/>
</dbReference>
<evidence type="ECO:0000256" key="8">
    <source>
        <dbReference type="ARBA" id="ARBA00030854"/>
    </source>
</evidence>
<dbReference type="GO" id="GO:0046654">
    <property type="term" value="P:tetrahydrofolate biosynthetic process"/>
    <property type="evidence" value="ECO:0007669"/>
    <property type="project" value="InterPro"/>
</dbReference>
<comment type="similarity">
    <text evidence="2">Belongs to the GTP cyclohydrolase I family.</text>
</comment>
<dbReference type="EC" id="3.5.4.16" evidence="3"/>
<dbReference type="FunFam" id="1.10.286.10:FF:000003">
    <property type="entry name" value="GTP cyclohydrolase 1"/>
    <property type="match status" value="1"/>
</dbReference>
<dbReference type="GO" id="GO:0005737">
    <property type="term" value="C:cytoplasm"/>
    <property type="evidence" value="ECO:0007669"/>
    <property type="project" value="TreeGrafter"/>
</dbReference>
<dbReference type="STRING" id="478820.A0A196SJZ7"/>
<dbReference type="Pfam" id="PF01227">
    <property type="entry name" value="GTP_cyclohydroI"/>
    <property type="match status" value="1"/>
</dbReference>
<evidence type="ECO:0000256" key="3">
    <source>
        <dbReference type="ARBA" id="ARBA00012715"/>
    </source>
</evidence>
<organism evidence="10 11">
    <name type="scientific">Blastocystis sp. subtype 1 (strain ATCC 50177 / NandII)</name>
    <dbReference type="NCBI Taxonomy" id="478820"/>
    <lineage>
        <taxon>Eukaryota</taxon>
        <taxon>Sar</taxon>
        <taxon>Stramenopiles</taxon>
        <taxon>Bigyra</taxon>
        <taxon>Opalozoa</taxon>
        <taxon>Opalinata</taxon>
        <taxon>Blastocystidae</taxon>
        <taxon>Blastocystis</taxon>
    </lineage>
</organism>
<dbReference type="Gene3D" id="3.30.1130.10">
    <property type="match status" value="1"/>
</dbReference>
<dbReference type="CDD" id="cd00642">
    <property type="entry name" value="GTP_cyclohydro1"/>
    <property type="match status" value="1"/>
</dbReference>
<comment type="caution">
    <text evidence="10">The sequence shown here is derived from an EMBL/GenBank/DDBJ whole genome shotgun (WGS) entry which is preliminary data.</text>
</comment>
<evidence type="ECO:0000259" key="9">
    <source>
        <dbReference type="Pfam" id="PF01227"/>
    </source>
</evidence>
<comment type="pathway">
    <text evidence="1">Cofactor biosynthesis; 7,8-dihydroneopterin triphosphate biosynthesis; 7,8-dihydroneopterin triphosphate from GTP: step 1/1.</text>
</comment>
<dbReference type="InterPro" id="IPR020602">
    <property type="entry name" value="GTP_CycHdrlase_I_dom"/>
</dbReference>
<evidence type="ECO:0000256" key="4">
    <source>
        <dbReference type="ARBA" id="ARBA00017272"/>
    </source>
</evidence>
<name>A0A196SJZ7_BLAHN</name>
<keyword evidence="5" id="KW-0547">Nucleotide-binding</keyword>
<proteinExistence type="inferred from homology"/>
<dbReference type="InterPro" id="IPR043134">
    <property type="entry name" value="GTP-CH-I_N"/>
</dbReference>
<dbReference type="GO" id="GO:0005525">
    <property type="term" value="F:GTP binding"/>
    <property type="evidence" value="ECO:0007669"/>
    <property type="project" value="UniProtKB-KW"/>
</dbReference>
<dbReference type="GO" id="GO:0003934">
    <property type="term" value="F:GTP cyclohydrolase I activity"/>
    <property type="evidence" value="ECO:0007669"/>
    <property type="project" value="UniProtKB-EC"/>
</dbReference>
<sequence>MDSKDAPAQIVAECEDEETNSIDTLISTPIVDYSSNEEKLEMMADAFRTILRCVGEDPDREGLKKTPMRAAQAMLFCCQGYTQSLEEVINHAVFEDAYDDMIIVKDIPMYSMCEHHLLPFYGKVHIGYIPRGKVLGLSKLARIAEISCRRLQLQERITREIAENIMKAVDCEGVGVVVEAEHMCMCMRGVQKVGSRTVTSTVLGTFRRDPRTRAEFFSSINHN</sequence>
<dbReference type="PANTHER" id="PTHR11109:SF7">
    <property type="entry name" value="GTP CYCLOHYDROLASE 1"/>
    <property type="match status" value="1"/>
</dbReference>
<reference evidence="10 11" key="1">
    <citation type="submission" date="2016-05" db="EMBL/GenBank/DDBJ databases">
        <title>Nuclear genome of Blastocystis sp. subtype 1 NandII.</title>
        <authorList>
            <person name="Gentekaki E."/>
            <person name="Curtis B."/>
            <person name="Stairs C."/>
            <person name="Eme L."/>
            <person name="Herman E."/>
            <person name="Klimes V."/>
            <person name="Arias M.C."/>
            <person name="Elias M."/>
            <person name="Hilliou F."/>
            <person name="Klute M."/>
            <person name="Malik S.-B."/>
            <person name="Pightling A."/>
            <person name="Rachubinski R."/>
            <person name="Salas D."/>
            <person name="Schlacht A."/>
            <person name="Suga H."/>
            <person name="Archibald J."/>
            <person name="Ball S.G."/>
            <person name="Clark G."/>
            <person name="Dacks J."/>
            <person name="Van Der Giezen M."/>
            <person name="Tsaousis A."/>
            <person name="Roger A."/>
        </authorList>
    </citation>
    <scope>NUCLEOTIDE SEQUENCE [LARGE SCALE GENOMIC DNA]</scope>
    <source>
        <strain evidence="11">ATCC 50177 / NandII</strain>
    </source>
</reference>
<dbReference type="SUPFAM" id="SSF55620">
    <property type="entry name" value="Tetrahydrobiopterin biosynthesis enzymes-like"/>
    <property type="match status" value="1"/>
</dbReference>
<dbReference type="GO" id="GO:0006729">
    <property type="term" value="P:tetrahydrobiopterin biosynthetic process"/>
    <property type="evidence" value="ECO:0007669"/>
    <property type="project" value="TreeGrafter"/>
</dbReference>
<dbReference type="InterPro" id="IPR001474">
    <property type="entry name" value="GTP_CycHdrlase_I"/>
</dbReference>
<dbReference type="NCBIfam" id="TIGR00063">
    <property type="entry name" value="folE"/>
    <property type="match status" value="1"/>
</dbReference>
<dbReference type="OrthoDB" id="4966at2759"/>
<protein>
    <recommendedName>
        <fullName evidence="4">GTP cyclohydrolase 1</fullName>
        <ecNumber evidence="3">3.5.4.16</ecNumber>
    </recommendedName>
    <alternativeName>
        <fullName evidence="8">GTP cyclohydrolase I</fullName>
    </alternativeName>
</protein>
<feature type="domain" description="GTP cyclohydrolase I" evidence="9">
    <location>
        <begin position="44"/>
        <end position="220"/>
    </location>
</feature>
<dbReference type="HAMAP" id="MF_00223">
    <property type="entry name" value="FolE"/>
    <property type="match status" value="1"/>
</dbReference>
<evidence type="ECO:0000256" key="5">
    <source>
        <dbReference type="ARBA" id="ARBA00022741"/>
    </source>
</evidence>
<accession>A0A196SJZ7</accession>
<dbReference type="PROSITE" id="PS00859">
    <property type="entry name" value="GTP_CYCLOHYDROL_1_1"/>
    <property type="match status" value="1"/>
</dbReference>
<evidence type="ECO:0000313" key="10">
    <source>
        <dbReference type="EMBL" id="OAO16621.1"/>
    </source>
</evidence>
<dbReference type="NCBIfam" id="NF006826">
    <property type="entry name" value="PRK09347.1-3"/>
    <property type="match status" value="1"/>
</dbReference>
<dbReference type="AlphaFoldDB" id="A0A196SJZ7"/>